<evidence type="ECO:0000256" key="5">
    <source>
        <dbReference type="ARBA" id="ARBA00023098"/>
    </source>
</evidence>
<accession>A0ABY6B7T4</accession>
<name>A0ABY6B7T4_9BURK</name>
<keyword evidence="2" id="KW-0489">Methyltransferase</keyword>
<dbReference type="PANTHER" id="PTHR43667">
    <property type="entry name" value="CYCLOPROPANE-FATTY-ACYL-PHOSPHOLIPID SYNTHASE"/>
    <property type="match status" value="1"/>
</dbReference>
<dbReference type="InterPro" id="IPR003333">
    <property type="entry name" value="CMAS"/>
</dbReference>
<dbReference type="CDD" id="cd02440">
    <property type="entry name" value="AdoMet_MTases"/>
    <property type="match status" value="1"/>
</dbReference>
<evidence type="ECO:0000256" key="3">
    <source>
        <dbReference type="ARBA" id="ARBA00022679"/>
    </source>
</evidence>
<evidence type="ECO:0000313" key="7">
    <source>
        <dbReference type="Proteomes" id="UP001064933"/>
    </source>
</evidence>
<comment type="similarity">
    <text evidence="1">Belongs to the CFA/CMAS family.</text>
</comment>
<keyword evidence="7" id="KW-1185">Reference proteome</keyword>
<evidence type="ECO:0000313" key="6">
    <source>
        <dbReference type="EMBL" id="UXH80899.1"/>
    </source>
</evidence>
<keyword evidence="3" id="KW-0808">Transferase</keyword>
<evidence type="ECO:0000256" key="4">
    <source>
        <dbReference type="ARBA" id="ARBA00022691"/>
    </source>
</evidence>
<dbReference type="Proteomes" id="UP001064933">
    <property type="component" value="Chromosome"/>
</dbReference>
<dbReference type="Gene3D" id="3.40.50.150">
    <property type="entry name" value="Vaccinia Virus protein VP39"/>
    <property type="match status" value="1"/>
</dbReference>
<evidence type="ECO:0000256" key="2">
    <source>
        <dbReference type="ARBA" id="ARBA00022603"/>
    </source>
</evidence>
<dbReference type="EMBL" id="CP104562">
    <property type="protein sequence ID" value="UXH80899.1"/>
    <property type="molecule type" value="Genomic_DNA"/>
</dbReference>
<dbReference type="PIRSF" id="PIRSF003085">
    <property type="entry name" value="CMAS"/>
    <property type="match status" value="1"/>
</dbReference>
<dbReference type="PANTHER" id="PTHR43667:SF2">
    <property type="entry name" value="FATTY ACID C-METHYL TRANSFERASE"/>
    <property type="match status" value="1"/>
</dbReference>
<dbReference type="RefSeq" id="WP_261760715.1">
    <property type="nucleotide sequence ID" value="NZ_CP104562.2"/>
</dbReference>
<dbReference type="InterPro" id="IPR029063">
    <property type="entry name" value="SAM-dependent_MTases_sf"/>
</dbReference>
<dbReference type="Pfam" id="PF02353">
    <property type="entry name" value="CMAS"/>
    <property type="match status" value="1"/>
</dbReference>
<sequence length="417" mass="47121">MSEPMSPLSARPAATTRRGAPLAARQVMRLLGALTEGVLELRTPDGQTHRLGTGARRATLQVHDWRVFSRALRRGDIGFAEDFIEGRWETPDLTALLSLMLANREALERVVYGAWWGRLTGLLRHALNRNTRAGSARNIHAHYDLGNAFYSLWLDPTMSYSSAWFEGNLEGDLVQAQHAKMRRALVEAGVTSGDRLLEIGCGWGAMAETAARDFGASVTGVTLSPAQLSWARMRVDCADMADRCDLRLQDYRDIASQPGHQPYDAVVSIEMFEAVGREYWDDYFATLRRCLKPGGRACIQSITIRDDLFDRYVRSTDFIQQYIFPGGLLPSVSVFETLARRHGFEVERRFAFGADYAQTLRHWRERFLECLPEVERQGFDVKFQRTWLFYLAYCEAAFALGNTDVVQFTLRRDGAAA</sequence>
<proteinExistence type="inferred from homology"/>
<gene>
    <name evidence="6" type="ORF">N4261_14940</name>
</gene>
<dbReference type="SUPFAM" id="SSF53335">
    <property type="entry name" value="S-adenosyl-L-methionine-dependent methyltransferases"/>
    <property type="match status" value="1"/>
</dbReference>
<evidence type="ECO:0000256" key="1">
    <source>
        <dbReference type="ARBA" id="ARBA00010815"/>
    </source>
</evidence>
<organism evidence="6 7">
    <name type="scientific">Roseateles amylovorans</name>
    <dbReference type="NCBI Taxonomy" id="2978473"/>
    <lineage>
        <taxon>Bacteria</taxon>
        <taxon>Pseudomonadati</taxon>
        <taxon>Pseudomonadota</taxon>
        <taxon>Betaproteobacteria</taxon>
        <taxon>Burkholderiales</taxon>
        <taxon>Sphaerotilaceae</taxon>
        <taxon>Roseateles</taxon>
    </lineage>
</organism>
<keyword evidence="5" id="KW-0443">Lipid metabolism</keyword>
<keyword evidence="4" id="KW-0949">S-adenosyl-L-methionine</keyword>
<dbReference type="InterPro" id="IPR050723">
    <property type="entry name" value="CFA/CMAS"/>
</dbReference>
<protein>
    <submittedName>
        <fullName evidence="6">Cyclopropane-fatty-acyl-phospholipid synthase family protein</fullName>
    </submittedName>
</protein>
<reference evidence="6" key="1">
    <citation type="submission" date="2022-10" db="EMBL/GenBank/DDBJ databases">
        <title>Characterization and whole genome sequencing of a new Roseateles species, isolated from fresh water.</title>
        <authorList>
            <person name="Guliayeva D.Y."/>
            <person name="Akhremchuk A.E."/>
            <person name="Sikolenko M.A."/>
            <person name="Valentovich L.N."/>
            <person name="Sidarenka A.V."/>
        </authorList>
    </citation>
    <scope>NUCLEOTIDE SEQUENCE</scope>
    <source>
        <strain evidence="6">BIM B-1768</strain>
    </source>
</reference>